<accession>A0A7W9V0K8</accession>
<keyword evidence="2" id="KW-1185">Reference proteome</keyword>
<comment type="caution">
    <text evidence="1">The sequence shown here is derived from an EMBL/GenBank/DDBJ whole genome shotgun (WGS) entry which is preliminary data.</text>
</comment>
<organism evidence="1 2">
    <name type="scientific">Streptomyces zagrosensis</name>
    <dbReference type="NCBI Taxonomy" id="1042984"/>
    <lineage>
        <taxon>Bacteria</taxon>
        <taxon>Bacillati</taxon>
        <taxon>Actinomycetota</taxon>
        <taxon>Actinomycetes</taxon>
        <taxon>Kitasatosporales</taxon>
        <taxon>Streptomycetaceae</taxon>
        <taxon>Streptomyces</taxon>
    </lineage>
</organism>
<dbReference type="AlphaFoldDB" id="A0A7W9V0K8"/>
<evidence type="ECO:0000313" key="2">
    <source>
        <dbReference type="Proteomes" id="UP000588098"/>
    </source>
</evidence>
<gene>
    <name evidence="1" type="ORF">FHS42_005371</name>
</gene>
<evidence type="ECO:0000313" key="1">
    <source>
        <dbReference type="EMBL" id="MBB5938283.1"/>
    </source>
</evidence>
<sequence>MPDNLIGWPLGPQHYAVCSALDARAKVLYRRARRVPGYEAGTGA</sequence>
<name>A0A7W9V0K8_9ACTN</name>
<dbReference type="Proteomes" id="UP000588098">
    <property type="component" value="Unassembled WGS sequence"/>
</dbReference>
<reference evidence="1 2" key="1">
    <citation type="submission" date="2020-08" db="EMBL/GenBank/DDBJ databases">
        <title>Genomic Encyclopedia of Type Strains, Phase III (KMG-III): the genomes of soil and plant-associated and newly described type strains.</title>
        <authorList>
            <person name="Whitman W."/>
        </authorList>
    </citation>
    <scope>NUCLEOTIDE SEQUENCE [LARGE SCALE GENOMIC DNA]</scope>
    <source>
        <strain evidence="1 2">CECT 8305</strain>
    </source>
</reference>
<protein>
    <submittedName>
        <fullName evidence="1">Uncharacterized protein</fullName>
    </submittedName>
</protein>
<dbReference type="EMBL" id="JACHJL010000015">
    <property type="protein sequence ID" value="MBB5938283.1"/>
    <property type="molecule type" value="Genomic_DNA"/>
</dbReference>
<proteinExistence type="predicted"/>